<feature type="region of interest" description="Disordered" evidence="1">
    <location>
        <begin position="1"/>
        <end position="24"/>
    </location>
</feature>
<protein>
    <submittedName>
        <fullName evidence="2">Uncharacterized protein</fullName>
    </submittedName>
</protein>
<organism evidence="2 3">
    <name type="scientific">Rothia kristinae</name>
    <dbReference type="NCBI Taxonomy" id="37923"/>
    <lineage>
        <taxon>Bacteria</taxon>
        <taxon>Bacillati</taxon>
        <taxon>Actinomycetota</taxon>
        <taxon>Actinomycetes</taxon>
        <taxon>Micrococcales</taxon>
        <taxon>Micrococcaceae</taxon>
        <taxon>Rothia</taxon>
    </lineage>
</organism>
<evidence type="ECO:0000256" key="1">
    <source>
        <dbReference type="SAM" id="MobiDB-lite"/>
    </source>
</evidence>
<evidence type="ECO:0000313" key="3">
    <source>
        <dbReference type="Proteomes" id="UP000179540"/>
    </source>
</evidence>
<dbReference type="EMBL" id="MODZ01000010">
    <property type="protein sequence ID" value="OIJ35270.1"/>
    <property type="molecule type" value="Genomic_DNA"/>
</dbReference>
<dbReference type="RefSeq" id="WP_075515214.1">
    <property type="nucleotide sequence ID" value="NZ_MODZ01000010.1"/>
</dbReference>
<dbReference type="AlphaFoldDB" id="A0A1S2MYF3"/>
<dbReference type="OrthoDB" id="7605626at2"/>
<proteinExistence type="predicted"/>
<feature type="compositionally biased region" description="Low complexity" evidence="1">
    <location>
        <begin position="307"/>
        <end position="316"/>
    </location>
</feature>
<sequence>MTAREQQGDLFQTDQLDAARAPRTGAQLRRFEDAVAGMPRIGGYNAWLVQVQRPETHRVATQERWRKVGRRIRPGAQRLITLQPFGPVEFLYDVTDTEGPTPPESFHRPFPGEGAVTREGLRRFLLRLGALNVTPDLAAQASAPSVRMVPLPHAEFGPPGQGEVAARPGSAVWWEARLVPGPDPTATFLTLVKGLAVVCLGHVRHPAEDDAQTGARVSSGRSAGARREWLSDAGAETEAESVTWLVARRLGLPYTPSELHERVVHGVEPMPEISLELIARAVNDVENAGGRVEQLGRLLRTPDADADAAGSSGEADSASRRGRLRDRGAGRRGAGAHGADRPAGFQDVPLFEL</sequence>
<feature type="region of interest" description="Disordered" evidence="1">
    <location>
        <begin position="302"/>
        <end position="353"/>
    </location>
</feature>
<dbReference type="Proteomes" id="UP000179540">
    <property type="component" value="Unassembled WGS sequence"/>
</dbReference>
<comment type="caution">
    <text evidence="2">The sequence shown here is derived from an EMBL/GenBank/DDBJ whole genome shotgun (WGS) entry which is preliminary data.</text>
</comment>
<reference evidence="2 3" key="1">
    <citation type="submission" date="2016-10" db="EMBL/GenBank/DDBJ databases">
        <title>Draft genome sequence of strain LCT isolated from the Shenzhou X spacecraft of China.</title>
        <authorList>
            <person name="Huang B."/>
        </authorList>
    </citation>
    <scope>NUCLEOTIDE SEQUENCE [LARGE SCALE GENOMIC DNA]</scope>
    <source>
        <strain evidence="2 3">LCT-H5</strain>
    </source>
</reference>
<gene>
    <name evidence="2" type="ORF">BK826_08225</name>
</gene>
<name>A0A1S2MYF3_9MICC</name>
<evidence type="ECO:0000313" key="2">
    <source>
        <dbReference type="EMBL" id="OIJ35270.1"/>
    </source>
</evidence>
<accession>A0A1S2MYF3</accession>